<evidence type="ECO:0000256" key="7">
    <source>
        <dbReference type="HAMAP-Rule" id="MF_00227"/>
    </source>
</evidence>
<feature type="region of interest" description="Disordered" evidence="9">
    <location>
        <begin position="82"/>
        <end position="107"/>
    </location>
</feature>
<feature type="compositionally biased region" description="Low complexity" evidence="9">
    <location>
        <begin position="139"/>
        <end position="166"/>
    </location>
</feature>
<comment type="subunit">
    <text evidence="7">Consists of a catalytic RNA component (M1 or rnpB) and a protein subunit.</text>
</comment>
<gene>
    <name evidence="7" type="primary">rnpA</name>
    <name evidence="10" type="ORF">GCM10010170_067740</name>
</gene>
<dbReference type="PROSITE" id="PS00648">
    <property type="entry name" value="RIBONUCLEASE_P"/>
    <property type="match status" value="1"/>
</dbReference>
<dbReference type="PANTHER" id="PTHR33992">
    <property type="entry name" value="RIBONUCLEASE P PROTEIN COMPONENT"/>
    <property type="match status" value="1"/>
</dbReference>
<keyword evidence="2 7" id="KW-0819">tRNA processing</keyword>
<keyword evidence="6 7" id="KW-0694">RNA-binding</keyword>
<dbReference type="InterPro" id="IPR000100">
    <property type="entry name" value="RNase_P"/>
</dbReference>
<dbReference type="Pfam" id="PF00825">
    <property type="entry name" value="Ribonuclease_P"/>
    <property type="match status" value="1"/>
</dbReference>
<name>A0ABP5U434_9ACTN</name>
<dbReference type="NCBIfam" id="TIGR00188">
    <property type="entry name" value="rnpA"/>
    <property type="match status" value="1"/>
</dbReference>
<comment type="catalytic activity">
    <reaction evidence="7">
        <text>Endonucleolytic cleavage of RNA, removing 5'-extranucleotides from tRNA precursor.</text>
        <dbReference type="EC" id="3.1.26.5"/>
    </reaction>
</comment>
<comment type="caution">
    <text evidence="10">The sequence shown here is derived from an EMBL/GenBank/DDBJ whole genome shotgun (WGS) entry which is preliminary data.</text>
</comment>
<evidence type="ECO:0000256" key="5">
    <source>
        <dbReference type="ARBA" id="ARBA00022801"/>
    </source>
</evidence>
<reference evidence="11" key="1">
    <citation type="journal article" date="2019" name="Int. J. Syst. Evol. Microbiol.">
        <title>The Global Catalogue of Microorganisms (GCM) 10K type strain sequencing project: providing services to taxonomists for standard genome sequencing and annotation.</title>
        <authorList>
            <consortium name="The Broad Institute Genomics Platform"/>
            <consortium name="The Broad Institute Genome Sequencing Center for Infectious Disease"/>
            <person name="Wu L."/>
            <person name="Ma J."/>
        </authorList>
    </citation>
    <scope>NUCLEOTIDE SEQUENCE [LARGE SCALE GENOMIC DNA]</scope>
    <source>
        <strain evidence="11">JCM 3272</strain>
    </source>
</reference>
<dbReference type="HAMAP" id="MF_00227">
    <property type="entry name" value="RNase_P"/>
    <property type="match status" value="1"/>
</dbReference>
<feature type="compositionally biased region" description="Low complexity" evidence="9">
    <location>
        <begin position="176"/>
        <end position="192"/>
    </location>
</feature>
<accession>A0ABP5U434</accession>
<proteinExistence type="inferred from homology"/>
<sequence length="346" mass="33125">MLAAAQRLRRREDFSATIRNGRRAGRGVVVVHFMNPGSPRPGVAVSPGSAFPVVDSSSALGSAPAVVAPSGGPVAGSVAAPALDPSSASTSDAVSAPASGPVSASASDLVPASASDLVPASASESVPASASGSVSASAFVSSSAPAGGGSEVAAGSVGGDSSAAAVDPRSAEAAHHSSAAGGSSTTAMAGAGPTEVGSARSGSTATGPAEAGVTGVGSLPGSLAGGGSANPDLSGPGAISDLSAMTPVTSDPALGEDAVEPVLGGVGSARAGFVVSKAVGGAVVRNRVKRRLRHLVRERIADLPAGSVLVVRALPEAASAQYEILARDLDLALEAVRRPKNRGGRR</sequence>
<feature type="region of interest" description="Disordered" evidence="9">
    <location>
        <begin position="139"/>
        <end position="253"/>
    </location>
</feature>
<evidence type="ECO:0000313" key="10">
    <source>
        <dbReference type="EMBL" id="GAA2368030.1"/>
    </source>
</evidence>
<dbReference type="Proteomes" id="UP001501444">
    <property type="component" value="Unassembled WGS sequence"/>
</dbReference>
<evidence type="ECO:0000256" key="2">
    <source>
        <dbReference type="ARBA" id="ARBA00022694"/>
    </source>
</evidence>
<dbReference type="EMBL" id="BAAARV010000067">
    <property type="protein sequence ID" value="GAA2368030.1"/>
    <property type="molecule type" value="Genomic_DNA"/>
</dbReference>
<keyword evidence="4 7" id="KW-0255">Endonuclease</keyword>
<comment type="similarity">
    <text evidence="7">Belongs to the RnpA family.</text>
</comment>
<protein>
    <recommendedName>
        <fullName evidence="7 8">Ribonuclease P protein component</fullName>
        <shortName evidence="7">RNase P protein</shortName>
        <shortName evidence="7">RNaseP protein</shortName>
        <ecNumber evidence="7 8">3.1.26.5</ecNumber>
    </recommendedName>
    <alternativeName>
        <fullName evidence="7">Protein C5</fullName>
    </alternativeName>
</protein>
<evidence type="ECO:0000256" key="8">
    <source>
        <dbReference type="NCBIfam" id="TIGR00188"/>
    </source>
</evidence>
<dbReference type="InterPro" id="IPR014721">
    <property type="entry name" value="Ribsml_uS5_D2-typ_fold_subgr"/>
</dbReference>
<comment type="function">
    <text evidence="1 7">RNaseP catalyzes the removal of the 5'-leader sequence from pre-tRNA to produce the mature 5'-terminus. It can also cleave other RNA substrates such as 4.5S RNA. The protein component plays an auxiliary but essential role in vivo by binding to the 5'-leader sequence and broadening the substrate specificity of the ribozyme.</text>
</comment>
<keyword evidence="3 7" id="KW-0540">Nuclease</keyword>
<dbReference type="PANTHER" id="PTHR33992:SF1">
    <property type="entry name" value="RIBONUCLEASE P PROTEIN COMPONENT"/>
    <property type="match status" value="1"/>
</dbReference>
<keyword evidence="11" id="KW-1185">Reference proteome</keyword>
<evidence type="ECO:0000256" key="1">
    <source>
        <dbReference type="ARBA" id="ARBA00002663"/>
    </source>
</evidence>
<evidence type="ECO:0000256" key="3">
    <source>
        <dbReference type="ARBA" id="ARBA00022722"/>
    </source>
</evidence>
<evidence type="ECO:0000256" key="9">
    <source>
        <dbReference type="SAM" id="MobiDB-lite"/>
    </source>
</evidence>
<keyword evidence="5 7" id="KW-0378">Hydrolase</keyword>
<evidence type="ECO:0000313" key="11">
    <source>
        <dbReference type="Proteomes" id="UP001501444"/>
    </source>
</evidence>
<dbReference type="SUPFAM" id="SSF54211">
    <property type="entry name" value="Ribosomal protein S5 domain 2-like"/>
    <property type="match status" value="1"/>
</dbReference>
<dbReference type="InterPro" id="IPR020568">
    <property type="entry name" value="Ribosomal_Su5_D2-typ_SF"/>
</dbReference>
<organism evidence="10 11">
    <name type="scientific">Dactylosporangium salmoneum</name>
    <dbReference type="NCBI Taxonomy" id="53361"/>
    <lineage>
        <taxon>Bacteria</taxon>
        <taxon>Bacillati</taxon>
        <taxon>Actinomycetota</taxon>
        <taxon>Actinomycetes</taxon>
        <taxon>Micromonosporales</taxon>
        <taxon>Micromonosporaceae</taxon>
        <taxon>Dactylosporangium</taxon>
    </lineage>
</organism>
<dbReference type="Gene3D" id="3.30.230.10">
    <property type="match status" value="1"/>
</dbReference>
<dbReference type="InterPro" id="IPR020539">
    <property type="entry name" value="RNase_P_CS"/>
</dbReference>
<dbReference type="EC" id="3.1.26.5" evidence="7 8"/>
<feature type="compositionally biased region" description="Low complexity" evidence="9">
    <location>
        <begin position="91"/>
        <end position="107"/>
    </location>
</feature>
<evidence type="ECO:0000256" key="6">
    <source>
        <dbReference type="ARBA" id="ARBA00022884"/>
    </source>
</evidence>
<evidence type="ECO:0000256" key="4">
    <source>
        <dbReference type="ARBA" id="ARBA00022759"/>
    </source>
</evidence>